<dbReference type="RefSeq" id="WP_309650885.1">
    <property type="nucleotide sequence ID" value="NZ_JARWAK010000001.1"/>
</dbReference>
<dbReference type="InterPro" id="IPR023459">
    <property type="entry name" value="Tscrpt_elong_fac_GreA/B_fam"/>
</dbReference>
<organism evidence="3 4">
    <name type="scientific">Halomonas koreensis</name>
    <dbReference type="NCBI Taxonomy" id="245385"/>
    <lineage>
        <taxon>Bacteria</taxon>
        <taxon>Pseudomonadati</taxon>
        <taxon>Pseudomonadota</taxon>
        <taxon>Gammaproteobacteria</taxon>
        <taxon>Oceanospirillales</taxon>
        <taxon>Halomonadaceae</taxon>
        <taxon>Halomonas</taxon>
    </lineage>
</organism>
<evidence type="ECO:0000313" key="3">
    <source>
        <dbReference type="EMBL" id="MDR5865288.1"/>
    </source>
</evidence>
<dbReference type="Proteomes" id="UP001264519">
    <property type="component" value="Unassembled WGS sequence"/>
</dbReference>
<dbReference type="Pfam" id="PF14760">
    <property type="entry name" value="Rnk_N"/>
    <property type="match status" value="1"/>
</dbReference>
<comment type="caution">
    <text evidence="3">The sequence shown here is derived from an EMBL/GenBank/DDBJ whole genome shotgun (WGS) entry which is preliminary data.</text>
</comment>
<dbReference type="NCBIfam" id="NF004396">
    <property type="entry name" value="PRK05753.1"/>
    <property type="match status" value="1"/>
</dbReference>
<feature type="domain" description="Transcription elongation factor GreA/GreB C-terminal" evidence="1">
    <location>
        <begin position="51"/>
        <end position="125"/>
    </location>
</feature>
<dbReference type="InterPro" id="IPR029462">
    <property type="entry name" value="Rnk_N"/>
</dbReference>
<keyword evidence="4" id="KW-1185">Reference proteome</keyword>
<keyword evidence="3" id="KW-0418">Kinase</keyword>
<evidence type="ECO:0000259" key="2">
    <source>
        <dbReference type="Pfam" id="PF14760"/>
    </source>
</evidence>
<feature type="domain" description="Regulator of nucleoside diphosphate kinase N-terminal" evidence="2">
    <location>
        <begin position="5"/>
        <end position="44"/>
    </location>
</feature>
<dbReference type="Pfam" id="PF01272">
    <property type="entry name" value="GreA_GreB"/>
    <property type="match status" value="1"/>
</dbReference>
<protein>
    <submittedName>
        <fullName evidence="3">Nucleoside diphosphate kinase regulator</fullName>
    </submittedName>
</protein>
<sequence>MAKRPPLIINRLDADRLQRLIDEAEPRDHRVAASLEAELERGEVLDPREMPDDVVSMNSQVAFTDLSRERRIVRTLVYPHALADTQDGLSVMAPVGSALLGLRVGDAIDWPLPDGGTTRVRIDAILWQPERAGQFHR</sequence>
<dbReference type="Gene3D" id="3.10.50.30">
    <property type="entry name" value="Transcription elongation factor, GreA/GreB, C-terminal domain"/>
    <property type="match status" value="1"/>
</dbReference>
<dbReference type="GO" id="GO:0016301">
    <property type="term" value="F:kinase activity"/>
    <property type="evidence" value="ECO:0007669"/>
    <property type="project" value="UniProtKB-KW"/>
</dbReference>
<dbReference type="InterPro" id="IPR036953">
    <property type="entry name" value="GreA/GreB_C_sf"/>
</dbReference>
<evidence type="ECO:0000259" key="1">
    <source>
        <dbReference type="Pfam" id="PF01272"/>
    </source>
</evidence>
<accession>A0ABU1FX80</accession>
<reference evidence="3 4" key="1">
    <citation type="submission" date="2023-04" db="EMBL/GenBank/DDBJ databases">
        <title>A long-awaited taxogenomic arrangement of the family Halomonadaceae.</title>
        <authorList>
            <person name="De La Haba R."/>
            <person name="Chuvochina M."/>
            <person name="Wittouck S."/>
            <person name="Arahal D.R."/>
            <person name="Sanchez-Porro C."/>
            <person name="Hugenholtz P."/>
            <person name="Ventosa A."/>
        </authorList>
    </citation>
    <scope>NUCLEOTIDE SEQUENCE [LARGE SCALE GENOMIC DNA]</scope>
    <source>
        <strain evidence="3 4">DSM 23530</strain>
    </source>
</reference>
<evidence type="ECO:0000313" key="4">
    <source>
        <dbReference type="Proteomes" id="UP001264519"/>
    </source>
</evidence>
<gene>
    <name evidence="3" type="primary">rnk</name>
    <name evidence="3" type="ORF">QC818_00615</name>
</gene>
<dbReference type="SUPFAM" id="SSF54534">
    <property type="entry name" value="FKBP-like"/>
    <property type="match status" value="1"/>
</dbReference>
<dbReference type="Gene3D" id="1.10.286.20">
    <property type="match status" value="1"/>
</dbReference>
<name>A0ABU1FX80_9GAMM</name>
<dbReference type="InterPro" id="IPR001437">
    <property type="entry name" value="Tscrpt_elong_fac_GreA/B_C"/>
</dbReference>
<dbReference type="PANTHER" id="PTHR30437:SF5">
    <property type="entry name" value="REGULATOR OF NUCLEOSIDE DIPHOSPHATE KINASE"/>
    <property type="match status" value="1"/>
</dbReference>
<proteinExistence type="predicted"/>
<dbReference type="PANTHER" id="PTHR30437">
    <property type="entry name" value="TRANSCRIPTION ELONGATION FACTOR GREA"/>
    <property type="match status" value="1"/>
</dbReference>
<keyword evidence="3" id="KW-0808">Transferase</keyword>
<dbReference type="EMBL" id="JARWAK010000001">
    <property type="protein sequence ID" value="MDR5865288.1"/>
    <property type="molecule type" value="Genomic_DNA"/>
</dbReference>